<keyword evidence="6" id="KW-1133">Transmembrane helix</keyword>
<evidence type="ECO:0000259" key="8">
    <source>
        <dbReference type="Pfam" id="PF24793"/>
    </source>
</evidence>
<evidence type="ECO:0000256" key="6">
    <source>
        <dbReference type="SAM" id="Phobius"/>
    </source>
</evidence>
<evidence type="ECO:0000256" key="4">
    <source>
        <dbReference type="ARBA" id="ARBA00023136"/>
    </source>
</evidence>
<comment type="caution">
    <text evidence="9">The sequence shown here is derived from an EMBL/GenBank/DDBJ whole genome shotgun (WGS) entry which is preliminary data.</text>
</comment>
<keyword evidence="10" id="KW-1185">Reference proteome</keyword>
<evidence type="ECO:0000256" key="2">
    <source>
        <dbReference type="ARBA" id="ARBA00008700"/>
    </source>
</evidence>
<keyword evidence="5" id="KW-1015">Disulfide bond</keyword>
<evidence type="ECO:0000256" key="1">
    <source>
        <dbReference type="ARBA" id="ARBA00004370"/>
    </source>
</evidence>
<evidence type="ECO:0000256" key="3">
    <source>
        <dbReference type="ARBA" id="ARBA00022679"/>
    </source>
</evidence>
<evidence type="ECO:0000256" key="5">
    <source>
        <dbReference type="ARBA" id="ARBA00023157"/>
    </source>
</evidence>
<feature type="domain" description="Glucosamine inositolphosphorylceramide transferase 1 N-terminal" evidence="8">
    <location>
        <begin position="2"/>
        <end position="87"/>
    </location>
</feature>
<gene>
    <name evidence="9" type="ORF">Acr_23g0000770</name>
</gene>
<evidence type="ECO:0000259" key="7">
    <source>
        <dbReference type="Pfam" id="PF09258"/>
    </source>
</evidence>
<dbReference type="OrthoDB" id="5954868at2759"/>
<dbReference type="InterPro" id="IPR004263">
    <property type="entry name" value="Exostosin"/>
</dbReference>
<protein>
    <submittedName>
        <fullName evidence="9">Glycosyltransferase family protein 47</fullName>
    </submittedName>
</protein>
<comment type="subcellular location">
    <subcellularLocation>
        <location evidence="1">Membrane</location>
    </subcellularLocation>
</comment>
<accession>A0A7J0GLP3</accession>
<keyword evidence="6" id="KW-0812">Transmembrane</keyword>
<dbReference type="PANTHER" id="PTHR48261">
    <property type="entry name" value="ACETYLGLUCOSAMINYLTRANSFERASE"/>
    <property type="match status" value="1"/>
</dbReference>
<keyword evidence="4 6" id="KW-0472">Membrane</keyword>
<reference evidence="9 10" key="1">
    <citation type="submission" date="2019-07" db="EMBL/GenBank/DDBJ databases">
        <title>De Novo Assembly of kiwifruit Actinidia rufa.</title>
        <authorList>
            <person name="Sugita-Konishi S."/>
            <person name="Sato K."/>
            <person name="Mori E."/>
            <person name="Abe Y."/>
            <person name="Kisaki G."/>
            <person name="Hamano K."/>
            <person name="Suezawa K."/>
            <person name="Otani M."/>
            <person name="Fukuda T."/>
            <person name="Manabe T."/>
            <person name="Gomi K."/>
            <person name="Tabuchi M."/>
            <person name="Akimitsu K."/>
            <person name="Kataoka I."/>
        </authorList>
    </citation>
    <scope>NUCLEOTIDE SEQUENCE [LARGE SCALE GENOMIC DNA]</scope>
    <source>
        <strain evidence="10">cv. Fuchu</strain>
    </source>
</reference>
<name>A0A7J0GLP3_9ERIC</name>
<sequence>METRNGGRPFVHNGSLYRVGQDCGDTYGKQLRLFRVEVLTKDEFKEVEVPMGLEEPKKGRNSWNGARYHHLDVRQLNSGQWIGIMDGTESLQETQFVAVKCIVPLSWFPHNRGKRSDAFLDWERPNLVSSKLRQHCSRLNRACSSLRGIVKKNTCVGNLVLAFIFSVGVVLICSGVGNIYGGNSAYELYPLNGHYSQFTMLTMTYDARLWNLKMYVKHYSTCSSVLEIVVVWNKGKPPGLSEFDSAVPVSIRVEEKNSLNNRFKIDPKIKTRAVLELDDDILMTCDDVERGEKHGRRHNGYNVILTGAAFMDSWAAFPRYWSDKAKAGREVVDKNFTCEDVLLTYLYANSSSSDTVEYVRPAWAIDTSKLSGVAISKNPDEHYRIRSNCLTKFAEMYGSLTNRKSEFNRRKDGWDV</sequence>
<dbReference type="PANTHER" id="PTHR48261:SF6">
    <property type="entry name" value="GLYCOSYLTRANSFERASE FAMILY PROTEIN"/>
    <property type="match status" value="1"/>
</dbReference>
<evidence type="ECO:0000313" key="9">
    <source>
        <dbReference type="EMBL" id="GFZ11692.1"/>
    </source>
</evidence>
<proteinExistence type="inferred from homology"/>
<dbReference type="Gene3D" id="3.90.550.10">
    <property type="entry name" value="Spore Coat Polysaccharide Biosynthesis Protein SpsA, Chain A"/>
    <property type="match status" value="2"/>
</dbReference>
<dbReference type="InterPro" id="IPR029044">
    <property type="entry name" value="Nucleotide-diphossugar_trans"/>
</dbReference>
<dbReference type="EMBL" id="BJWL01000023">
    <property type="protein sequence ID" value="GFZ11692.1"/>
    <property type="molecule type" value="Genomic_DNA"/>
</dbReference>
<evidence type="ECO:0000313" key="10">
    <source>
        <dbReference type="Proteomes" id="UP000585474"/>
    </source>
</evidence>
<keyword evidence="3 9" id="KW-0808">Transferase</keyword>
<feature type="domain" description="Glycosyl transferase 64" evidence="7">
    <location>
        <begin position="296"/>
        <end position="407"/>
    </location>
</feature>
<organism evidence="9 10">
    <name type="scientific">Actinidia rufa</name>
    <dbReference type="NCBI Taxonomy" id="165716"/>
    <lineage>
        <taxon>Eukaryota</taxon>
        <taxon>Viridiplantae</taxon>
        <taxon>Streptophyta</taxon>
        <taxon>Embryophyta</taxon>
        <taxon>Tracheophyta</taxon>
        <taxon>Spermatophyta</taxon>
        <taxon>Magnoliopsida</taxon>
        <taxon>eudicotyledons</taxon>
        <taxon>Gunneridae</taxon>
        <taxon>Pentapetalae</taxon>
        <taxon>asterids</taxon>
        <taxon>Ericales</taxon>
        <taxon>Actinidiaceae</taxon>
        <taxon>Actinidia</taxon>
    </lineage>
</organism>
<feature type="domain" description="Glycosyl transferase 64" evidence="7">
    <location>
        <begin position="198"/>
        <end position="290"/>
    </location>
</feature>
<comment type="similarity">
    <text evidence="2">Belongs to the glycosyltransferase 64 family.</text>
</comment>
<dbReference type="InterPro" id="IPR056442">
    <property type="entry name" value="GINT1_N"/>
</dbReference>
<dbReference type="GO" id="GO:0016757">
    <property type="term" value="F:glycosyltransferase activity"/>
    <property type="evidence" value="ECO:0007669"/>
    <property type="project" value="InterPro"/>
</dbReference>
<dbReference type="AlphaFoldDB" id="A0A7J0GLP3"/>
<dbReference type="InterPro" id="IPR015338">
    <property type="entry name" value="GT64_dom"/>
</dbReference>
<dbReference type="Pfam" id="PF24793">
    <property type="entry name" value="GINT1_N"/>
    <property type="match status" value="1"/>
</dbReference>
<feature type="transmembrane region" description="Helical" evidence="6">
    <location>
        <begin position="155"/>
        <end position="180"/>
    </location>
</feature>
<dbReference type="SUPFAM" id="SSF53448">
    <property type="entry name" value="Nucleotide-diphospho-sugar transferases"/>
    <property type="match status" value="1"/>
</dbReference>
<dbReference type="Pfam" id="PF09258">
    <property type="entry name" value="Glyco_transf_64"/>
    <property type="match status" value="2"/>
</dbReference>
<dbReference type="Proteomes" id="UP000585474">
    <property type="component" value="Unassembled WGS sequence"/>
</dbReference>
<dbReference type="GO" id="GO:0016020">
    <property type="term" value="C:membrane"/>
    <property type="evidence" value="ECO:0007669"/>
    <property type="project" value="UniProtKB-SubCell"/>
</dbReference>